<dbReference type="Proteomes" id="UP000184368">
    <property type="component" value="Unassembled WGS sequence"/>
</dbReference>
<evidence type="ECO:0000259" key="1">
    <source>
        <dbReference type="Pfam" id="PF12680"/>
    </source>
</evidence>
<dbReference type="InterPro" id="IPR037401">
    <property type="entry name" value="SnoaL-like"/>
</dbReference>
<gene>
    <name evidence="2" type="ORF">SAMN05444008_12362</name>
</gene>
<evidence type="ECO:0000313" key="2">
    <source>
        <dbReference type="EMBL" id="SHG26936.1"/>
    </source>
</evidence>
<dbReference type="EMBL" id="FQUO01000023">
    <property type="protein sequence ID" value="SHG26936.1"/>
    <property type="molecule type" value="Genomic_DNA"/>
</dbReference>
<dbReference type="PANTHER" id="PTHR34003:SF2">
    <property type="entry name" value="SNOAL-LIKE DOMAIN-CONTAINING PROTEIN"/>
    <property type="match status" value="1"/>
</dbReference>
<reference evidence="2 3" key="1">
    <citation type="submission" date="2016-11" db="EMBL/GenBank/DDBJ databases">
        <authorList>
            <person name="Jaros S."/>
            <person name="Januszkiewicz K."/>
            <person name="Wedrychowicz H."/>
        </authorList>
    </citation>
    <scope>NUCLEOTIDE SEQUENCE [LARGE SCALE GENOMIC DNA]</scope>
    <source>
        <strain evidence="2 3">DSM 26897</strain>
    </source>
</reference>
<dbReference type="InterPro" id="IPR032710">
    <property type="entry name" value="NTF2-like_dom_sf"/>
</dbReference>
<dbReference type="SUPFAM" id="SSF54427">
    <property type="entry name" value="NTF2-like"/>
    <property type="match status" value="1"/>
</dbReference>
<dbReference type="RefSeq" id="WP_073048072.1">
    <property type="nucleotide sequence ID" value="NZ_FQUO01000023.1"/>
</dbReference>
<dbReference type="OrthoDB" id="336094at2"/>
<sequence length="125" mass="14737">MSVTAAPGVHNLEANVTELNNMILEGRILDAFDKFYAPDVRMQDNDYPVREGFELNRQYEEAFVNGLTEFRGAKVLNVLLSDDIVCVEWWFDYTHKDYGVRNYRQVAVQRWKNGKIVEEKFYYNN</sequence>
<feature type="domain" description="SnoaL-like" evidence="1">
    <location>
        <begin position="25"/>
        <end position="118"/>
    </location>
</feature>
<name>A0A1M5IFB9_9BACT</name>
<organism evidence="2 3">
    <name type="scientific">Cnuella takakiae</name>
    <dbReference type="NCBI Taxonomy" id="1302690"/>
    <lineage>
        <taxon>Bacteria</taxon>
        <taxon>Pseudomonadati</taxon>
        <taxon>Bacteroidota</taxon>
        <taxon>Chitinophagia</taxon>
        <taxon>Chitinophagales</taxon>
        <taxon>Chitinophagaceae</taxon>
        <taxon>Cnuella</taxon>
    </lineage>
</organism>
<dbReference type="Pfam" id="PF12680">
    <property type="entry name" value="SnoaL_2"/>
    <property type="match status" value="1"/>
</dbReference>
<dbReference type="STRING" id="1302690.BUE76_02125"/>
<keyword evidence="3" id="KW-1185">Reference proteome</keyword>
<accession>A0A1M5IFB9</accession>
<protein>
    <submittedName>
        <fullName evidence="2">SnoaL-like domain-containing protein</fullName>
    </submittedName>
</protein>
<dbReference type="Gene3D" id="3.10.450.50">
    <property type="match status" value="1"/>
</dbReference>
<dbReference type="PANTHER" id="PTHR34003">
    <property type="entry name" value="BLL2395 PROTEIN"/>
    <property type="match status" value="1"/>
</dbReference>
<dbReference type="AlphaFoldDB" id="A0A1M5IFB9"/>
<proteinExistence type="predicted"/>
<evidence type="ECO:0000313" key="3">
    <source>
        <dbReference type="Proteomes" id="UP000184368"/>
    </source>
</evidence>